<dbReference type="Pfam" id="PF17917">
    <property type="entry name" value="RT_RNaseH"/>
    <property type="match status" value="1"/>
</dbReference>
<feature type="non-terminal residue" evidence="8">
    <location>
        <position position="1"/>
    </location>
</feature>
<feature type="compositionally biased region" description="Low complexity" evidence="7">
    <location>
        <begin position="57"/>
        <end position="68"/>
    </location>
</feature>
<keyword evidence="6" id="KW-0695">RNA-directed DNA polymerase</keyword>
<dbReference type="OrthoDB" id="10068564at2759"/>
<dbReference type="Pfam" id="PF00078">
    <property type="entry name" value="RVT_1"/>
    <property type="match status" value="1"/>
</dbReference>
<dbReference type="Proteomes" id="UP001152795">
    <property type="component" value="Unassembled WGS sequence"/>
</dbReference>
<comment type="caution">
    <text evidence="8">The sequence shown here is derived from an EMBL/GenBank/DDBJ whole genome shotgun (WGS) entry which is preliminary data.</text>
</comment>
<dbReference type="Pfam" id="PF17921">
    <property type="entry name" value="Integrase_H2C2"/>
    <property type="match status" value="1"/>
</dbReference>
<sequence>TRKELLNEDRTFQDVLKVAIAHEVACKETLAFQNNTKPVNESVHTVGRNQIPDKFSNSRNTSNSNNLRPPLPILPRNFHMPVIPVEVLNILGPSVDLEMLYAADVSGLVTLLVFARESVPCALSLAPKPSSAVSASPIVTVGKKDGDEVRVCGDFSVTYNACAEVETYPMPKIEDMHSALRGCQVFSVLDLKQAYHQIPISTESQKYLTINTHLGLFAFKRLPNGIHSGPAIFQRIMDGLLADIPKAVSRLDDILIAGTDYEDHLNTLSQVLGRLLKFGFKLNKSKCKFLQSSVVYLGHLIDSAGLHPTEDKLAAVPPLNNLLKKNVPWKWTKSEDAAFKAAKNLLLNSRTLVHYNESLPLVLSCDASSYGAGAVLSHVINGKHQPIAFASCTLTEAQRNYSQLEKEAFSIIFGLKRFHQYLCANSFTILTDHRPLLTLLGPHCSVPAHTASRLQRWALILALYHYKIEYRSTTAHADADSMSRLPLPQTWCPKSENVECYFFEAGVVTNVTAEMIKKKAQVDPVLSLVYRYIQSGWPSVVDADMIPYKNRSDQLTIHQGRILWGARVVVPPSLRSEMLTELHDTHPGMTRMKGLARSYVWWPKIDSDIEQTVSTCPVCQKMRSEPAKAPVHPWIFPSQPWSRIHIDFAGRIAGKMYLVVIDAYSKFPEVVKMTTTTATTAINALRDIFSRHGLPAKLHDQLVEMGCVEIRCDD</sequence>
<dbReference type="Gene3D" id="3.30.420.10">
    <property type="entry name" value="Ribonuclease H-like superfamily/Ribonuclease H"/>
    <property type="match status" value="1"/>
</dbReference>
<keyword evidence="9" id="KW-1185">Reference proteome</keyword>
<protein>
    <submittedName>
        <fullName evidence="8">Transposon Tf2-9 poly</fullName>
    </submittedName>
</protein>
<dbReference type="SUPFAM" id="SSF53098">
    <property type="entry name" value="Ribonuclease H-like"/>
    <property type="match status" value="1"/>
</dbReference>
<keyword evidence="2" id="KW-0548">Nucleotidyltransferase</keyword>
<proteinExistence type="predicted"/>
<dbReference type="PANTHER" id="PTHR37984">
    <property type="entry name" value="PROTEIN CBG26694"/>
    <property type="match status" value="1"/>
</dbReference>
<accession>A0A6S7JX59</accession>
<evidence type="ECO:0000256" key="1">
    <source>
        <dbReference type="ARBA" id="ARBA00022679"/>
    </source>
</evidence>
<dbReference type="PANTHER" id="PTHR37984:SF13">
    <property type="entry name" value="RIBONUCLEASE H"/>
    <property type="match status" value="1"/>
</dbReference>
<dbReference type="Gene3D" id="1.10.340.70">
    <property type="match status" value="1"/>
</dbReference>
<reference evidence="8" key="1">
    <citation type="submission" date="2020-04" db="EMBL/GenBank/DDBJ databases">
        <authorList>
            <person name="Alioto T."/>
            <person name="Alioto T."/>
            <person name="Gomez Garrido J."/>
        </authorList>
    </citation>
    <scope>NUCLEOTIDE SEQUENCE</scope>
    <source>
        <strain evidence="8">A484AB</strain>
    </source>
</reference>
<dbReference type="SUPFAM" id="SSF56672">
    <property type="entry name" value="DNA/RNA polymerases"/>
    <property type="match status" value="1"/>
</dbReference>
<keyword evidence="4" id="KW-0255">Endonuclease</keyword>
<dbReference type="Gene3D" id="3.30.70.270">
    <property type="match status" value="1"/>
</dbReference>
<dbReference type="Gene3D" id="3.10.10.10">
    <property type="entry name" value="HIV Type 1 Reverse Transcriptase, subunit A, domain 1"/>
    <property type="match status" value="1"/>
</dbReference>
<keyword evidence="5" id="KW-0378">Hydrolase</keyword>
<dbReference type="InterPro" id="IPR036397">
    <property type="entry name" value="RNaseH_sf"/>
</dbReference>
<keyword evidence="3" id="KW-0540">Nuclease</keyword>
<dbReference type="Gene3D" id="3.10.20.370">
    <property type="match status" value="1"/>
</dbReference>
<name>A0A6S7JX59_PARCT</name>
<dbReference type="FunFam" id="3.10.20.370:FF:000001">
    <property type="entry name" value="Retrovirus-related Pol polyprotein from transposon 17.6-like protein"/>
    <property type="match status" value="1"/>
</dbReference>
<dbReference type="InterPro" id="IPR043502">
    <property type="entry name" value="DNA/RNA_pol_sf"/>
</dbReference>
<evidence type="ECO:0000256" key="2">
    <source>
        <dbReference type="ARBA" id="ARBA00022695"/>
    </source>
</evidence>
<dbReference type="InterPro" id="IPR041588">
    <property type="entry name" value="Integrase_H2C2"/>
</dbReference>
<evidence type="ECO:0000313" key="9">
    <source>
        <dbReference type="Proteomes" id="UP001152795"/>
    </source>
</evidence>
<dbReference type="GO" id="GO:0003676">
    <property type="term" value="F:nucleic acid binding"/>
    <property type="evidence" value="ECO:0007669"/>
    <property type="project" value="InterPro"/>
</dbReference>
<evidence type="ECO:0000256" key="6">
    <source>
        <dbReference type="ARBA" id="ARBA00022918"/>
    </source>
</evidence>
<evidence type="ECO:0000256" key="3">
    <source>
        <dbReference type="ARBA" id="ARBA00022722"/>
    </source>
</evidence>
<dbReference type="PROSITE" id="PS50878">
    <property type="entry name" value="RT_POL"/>
    <property type="match status" value="1"/>
</dbReference>
<dbReference type="InterPro" id="IPR000477">
    <property type="entry name" value="RT_dom"/>
</dbReference>
<evidence type="ECO:0000256" key="5">
    <source>
        <dbReference type="ARBA" id="ARBA00022801"/>
    </source>
</evidence>
<dbReference type="EMBL" id="CACRXK020019624">
    <property type="protein sequence ID" value="CAB4033870.1"/>
    <property type="molecule type" value="Genomic_DNA"/>
</dbReference>
<dbReference type="CDD" id="cd09274">
    <property type="entry name" value="RNase_HI_RT_Ty3"/>
    <property type="match status" value="1"/>
</dbReference>
<dbReference type="InterPro" id="IPR041373">
    <property type="entry name" value="RT_RNaseH"/>
</dbReference>
<organism evidence="8 9">
    <name type="scientific">Paramuricea clavata</name>
    <name type="common">Red gorgonian</name>
    <name type="synonym">Violescent sea-whip</name>
    <dbReference type="NCBI Taxonomy" id="317549"/>
    <lineage>
        <taxon>Eukaryota</taxon>
        <taxon>Metazoa</taxon>
        <taxon>Cnidaria</taxon>
        <taxon>Anthozoa</taxon>
        <taxon>Octocorallia</taxon>
        <taxon>Malacalcyonacea</taxon>
        <taxon>Plexauridae</taxon>
        <taxon>Paramuricea</taxon>
    </lineage>
</organism>
<feature type="region of interest" description="Disordered" evidence="7">
    <location>
        <begin position="47"/>
        <end position="68"/>
    </location>
</feature>
<dbReference type="FunFam" id="1.10.340.70:FF:000003">
    <property type="entry name" value="Protein CBG25708"/>
    <property type="match status" value="1"/>
</dbReference>
<dbReference type="InterPro" id="IPR043128">
    <property type="entry name" value="Rev_trsase/Diguanyl_cyclase"/>
</dbReference>
<evidence type="ECO:0000256" key="7">
    <source>
        <dbReference type="SAM" id="MobiDB-lite"/>
    </source>
</evidence>
<evidence type="ECO:0000256" key="4">
    <source>
        <dbReference type="ARBA" id="ARBA00022759"/>
    </source>
</evidence>
<evidence type="ECO:0000313" key="8">
    <source>
        <dbReference type="EMBL" id="CAB4033870.1"/>
    </source>
</evidence>
<dbReference type="AlphaFoldDB" id="A0A6S7JX59"/>
<dbReference type="GO" id="GO:0006259">
    <property type="term" value="P:DNA metabolic process"/>
    <property type="evidence" value="ECO:0007669"/>
    <property type="project" value="UniProtKB-ARBA"/>
</dbReference>
<dbReference type="InterPro" id="IPR012337">
    <property type="entry name" value="RNaseH-like_sf"/>
</dbReference>
<dbReference type="CDD" id="cd01647">
    <property type="entry name" value="RT_LTR"/>
    <property type="match status" value="1"/>
</dbReference>
<gene>
    <name evidence="8" type="ORF">PACLA_8A066365</name>
</gene>
<dbReference type="InterPro" id="IPR050951">
    <property type="entry name" value="Retrovirus_Pol_polyprotein"/>
</dbReference>
<keyword evidence="1" id="KW-0808">Transferase</keyword>